<feature type="signal peptide" evidence="1">
    <location>
        <begin position="1"/>
        <end position="23"/>
    </location>
</feature>
<evidence type="ECO:0000313" key="3">
    <source>
        <dbReference type="Proteomes" id="UP000808337"/>
    </source>
</evidence>
<reference evidence="2 3" key="1">
    <citation type="submission" date="2020-10" db="EMBL/GenBank/DDBJ databases">
        <title>Connecting structure to function with the recovery of over 1000 high-quality activated sludge metagenome-assembled genomes encoding full-length rRNA genes using long-read sequencing.</title>
        <authorList>
            <person name="Singleton C.M."/>
            <person name="Petriglieri F."/>
            <person name="Kristensen J.M."/>
            <person name="Kirkegaard R.H."/>
            <person name="Michaelsen T.Y."/>
            <person name="Andersen M.H."/>
            <person name="Karst S.M."/>
            <person name="Dueholm M.S."/>
            <person name="Nielsen P.H."/>
            <person name="Albertsen M."/>
        </authorList>
    </citation>
    <scope>NUCLEOTIDE SEQUENCE [LARGE SCALE GENOMIC DNA]</scope>
    <source>
        <strain evidence="2">Ribe_18-Q3-R11-54_MAXAC.273</strain>
    </source>
</reference>
<gene>
    <name evidence="2" type="ORF">IPP15_23615</name>
</gene>
<comment type="caution">
    <text evidence="2">The sequence shown here is derived from an EMBL/GenBank/DDBJ whole genome shotgun (WGS) entry which is preliminary data.</text>
</comment>
<feature type="chain" id="PRO_5039241648" evidence="1">
    <location>
        <begin position="24"/>
        <end position="186"/>
    </location>
</feature>
<proteinExistence type="predicted"/>
<dbReference type="AlphaFoldDB" id="A0A9D7SXX6"/>
<dbReference type="EMBL" id="JADKGY010000035">
    <property type="protein sequence ID" value="MBK9985290.1"/>
    <property type="molecule type" value="Genomic_DNA"/>
</dbReference>
<evidence type="ECO:0000256" key="1">
    <source>
        <dbReference type="SAM" id="SignalP"/>
    </source>
</evidence>
<dbReference type="Proteomes" id="UP000808337">
    <property type="component" value="Unassembled WGS sequence"/>
</dbReference>
<protein>
    <submittedName>
        <fullName evidence="2">Uncharacterized protein</fullName>
    </submittedName>
</protein>
<accession>A0A9D7SXX6</accession>
<organism evidence="2 3">
    <name type="scientific">Candidatus Opimibacter skivensis</name>
    <dbReference type="NCBI Taxonomy" id="2982028"/>
    <lineage>
        <taxon>Bacteria</taxon>
        <taxon>Pseudomonadati</taxon>
        <taxon>Bacteroidota</taxon>
        <taxon>Saprospiria</taxon>
        <taxon>Saprospirales</taxon>
        <taxon>Saprospiraceae</taxon>
        <taxon>Candidatus Opimibacter</taxon>
    </lineage>
</organism>
<keyword evidence="1" id="KW-0732">Signal</keyword>
<evidence type="ECO:0000313" key="2">
    <source>
        <dbReference type="EMBL" id="MBK9985290.1"/>
    </source>
</evidence>
<name>A0A9D7SXX6_9BACT</name>
<sequence>MKHITSSPWVVFTLCLLSNSGIASDYRMPVVADPPVVVIRRDDHVATIEMDFEPSNAYQLWDVGDDGQDPVGYLVQWWPDAAAVPGLVAACGCATDQTTGDTIMGTESQPHKLVTANRVAQIQPIANSLWTNNANWNVGRYPPYYHNGVIRIQADCVVPEGVFLILVQGGECILEEGVKLRIRHDD</sequence>